<organism evidence="1 2">
    <name type="scientific">Kluyvera georgiana ATCC 51603</name>
    <dbReference type="NCBI Taxonomy" id="1354264"/>
    <lineage>
        <taxon>Bacteria</taxon>
        <taxon>Pseudomonadati</taxon>
        <taxon>Pseudomonadota</taxon>
        <taxon>Gammaproteobacteria</taxon>
        <taxon>Enterobacterales</taxon>
        <taxon>Enterobacteriaceae</taxon>
        <taxon>Kluyvera</taxon>
    </lineage>
</organism>
<dbReference type="Gene3D" id="3.10.129.10">
    <property type="entry name" value="Hotdog Thioesterase"/>
    <property type="match status" value="1"/>
</dbReference>
<protein>
    <submittedName>
        <fullName evidence="1">3-hydroxydecanoyl-[ACP] dehydratase</fullName>
    </submittedName>
</protein>
<dbReference type="SUPFAM" id="SSF54637">
    <property type="entry name" value="Thioesterase/thiol ester dehydrase-isomerase"/>
    <property type="match status" value="1"/>
</dbReference>
<dbReference type="InterPro" id="IPR016776">
    <property type="entry name" value="ApeP-like_dehydratase"/>
</dbReference>
<dbReference type="PATRIC" id="fig|1354264.4.peg.4538"/>
<dbReference type="AlphaFoldDB" id="A0A1B7JD44"/>
<accession>A0A1B7JD44</accession>
<evidence type="ECO:0000313" key="1">
    <source>
        <dbReference type="EMBL" id="OAT45891.1"/>
    </source>
</evidence>
<dbReference type="Proteomes" id="UP000078386">
    <property type="component" value="Unassembled WGS sequence"/>
</dbReference>
<sequence length="158" mass="16874">MSRYLSPGDYLPHDAPMLLLEEVVSVTEETAICLVAVTPDGVLSPYLDPQGNLPGWFALELMAQTVGVWSGWHRQQKGLEAMPLGMVLGARELVCAAGALPGGKTLSVAISRLMQDERFGSFECTIDAGAEPLASGRVNTFQPTAEELHSLFQQGACA</sequence>
<evidence type="ECO:0000313" key="2">
    <source>
        <dbReference type="Proteomes" id="UP000078386"/>
    </source>
</evidence>
<comment type="caution">
    <text evidence="1">The sequence shown here is derived from an EMBL/GenBank/DDBJ whole genome shotgun (WGS) entry which is preliminary data.</text>
</comment>
<dbReference type="EMBL" id="LXEU01000089">
    <property type="protein sequence ID" value="OAT45891.1"/>
    <property type="molecule type" value="Genomic_DNA"/>
</dbReference>
<dbReference type="RefSeq" id="WP_064548933.1">
    <property type="nucleotide sequence ID" value="NZ_LXEU01000089.1"/>
</dbReference>
<proteinExistence type="predicted"/>
<dbReference type="PIRSF" id="PIRSF020565">
    <property type="entry name" value="3Ho_Ac_ACP_DH_prd"/>
    <property type="match status" value="1"/>
</dbReference>
<keyword evidence="2" id="KW-1185">Reference proteome</keyword>
<name>A0A1B7JD44_9ENTR</name>
<dbReference type="InterPro" id="IPR029069">
    <property type="entry name" value="HotDog_dom_sf"/>
</dbReference>
<reference evidence="1 2" key="1">
    <citation type="submission" date="2016-04" db="EMBL/GenBank/DDBJ databases">
        <title>ATOL: Assembling a taxonomically balanced genome-scale reconstruction of the evolutionary history of the Enterobacteriaceae.</title>
        <authorList>
            <person name="Plunkett G.III."/>
            <person name="Neeno-Eckwall E.C."/>
            <person name="Glasner J.D."/>
            <person name="Perna N.T."/>
        </authorList>
    </citation>
    <scope>NUCLEOTIDE SEQUENCE [LARGE SCALE GENOMIC DNA]</scope>
    <source>
        <strain evidence="1 2">ATCC 51603</strain>
    </source>
</reference>
<gene>
    <name evidence="1" type="ORF">M989_04381</name>
</gene>
<dbReference type="Pfam" id="PF22817">
    <property type="entry name" value="ApeP-like"/>
    <property type="match status" value="1"/>
</dbReference>